<dbReference type="EMBL" id="FNJR01000001">
    <property type="protein sequence ID" value="SDO92800.1"/>
    <property type="molecule type" value="Genomic_DNA"/>
</dbReference>
<proteinExistence type="predicted"/>
<organism evidence="1 2">
    <name type="scientific">Actinopolyspora xinjiangensis</name>
    <dbReference type="NCBI Taxonomy" id="405564"/>
    <lineage>
        <taxon>Bacteria</taxon>
        <taxon>Bacillati</taxon>
        <taxon>Actinomycetota</taxon>
        <taxon>Actinomycetes</taxon>
        <taxon>Actinopolysporales</taxon>
        <taxon>Actinopolysporaceae</taxon>
        <taxon>Actinopolyspora</taxon>
    </lineage>
</organism>
<sequence length="54" mass="5625">MCSDYPMSSLAAARARERFRDESGYENLASTVPAAEVRPGETGVVAGANHGPAT</sequence>
<protein>
    <submittedName>
        <fullName evidence="1">Uncharacterized protein</fullName>
    </submittedName>
</protein>
<evidence type="ECO:0000313" key="1">
    <source>
        <dbReference type="EMBL" id="SDO92800.1"/>
    </source>
</evidence>
<reference evidence="2" key="1">
    <citation type="submission" date="2016-10" db="EMBL/GenBank/DDBJ databases">
        <authorList>
            <person name="Varghese N."/>
            <person name="Submissions S."/>
        </authorList>
    </citation>
    <scope>NUCLEOTIDE SEQUENCE [LARGE SCALE GENOMIC DNA]</scope>
    <source>
        <strain evidence="2">DSM 46732</strain>
    </source>
</reference>
<dbReference type="AlphaFoldDB" id="A0A1H0NKD7"/>
<dbReference type="RefSeq" id="WP_170837255.1">
    <property type="nucleotide sequence ID" value="NZ_FNJR01000001.1"/>
</dbReference>
<accession>A0A1H0NKD7</accession>
<keyword evidence="2" id="KW-1185">Reference proteome</keyword>
<name>A0A1H0NKD7_9ACTN</name>
<dbReference type="Proteomes" id="UP000199497">
    <property type="component" value="Unassembled WGS sequence"/>
</dbReference>
<gene>
    <name evidence="1" type="ORF">SAMN04487905_101151</name>
</gene>
<evidence type="ECO:0000313" key="2">
    <source>
        <dbReference type="Proteomes" id="UP000199497"/>
    </source>
</evidence>